<proteinExistence type="predicted"/>
<gene>
    <name evidence="3" type="ORF">GCM10011425_39020</name>
</gene>
<dbReference type="EMBL" id="BMDO01000016">
    <property type="protein sequence ID" value="GGI52690.1"/>
    <property type="molecule type" value="Genomic_DNA"/>
</dbReference>
<dbReference type="PROSITE" id="PS50102">
    <property type="entry name" value="RRM"/>
    <property type="match status" value="1"/>
</dbReference>
<dbReference type="AlphaFoldDB" id="A0A917JBJ5"/>
<accession>A0A917JBJ5</accession>
<dbReference type="PANTHER" id="PTHR48025">
    <property type="entry name" value="OS02G0815200 PROTEIN"/>
    <property type="match status" value="1"/>
</dbReference>
<dbReference type="GO" id="GO:0003729">
    <property type="term" value="F:mRNA binding"/>
    <property type="evidence" value="ECO:0007669"/>
    <property type="project" value="TreeGrafter"/>
</dbReference>
<dbReference type="CDD" id="cd00590">
    <property type="entry name" value="RRM_SF"/>
    <property type="match status" value="1"/>
</dbReference>
<dbReference type="SMART" id="SM00360">
    <property type="entry name" value="RRM"/>
    <property type="match status" value="1"/>
</dbReference>
<evidence type="ECO:0000313" key="3">
    <source>
        <dbReference type="EMBL" id="GGI52690.1"/>
    </source>
</evidence>
<evidence type="ECO:0000259" key="2">
    <source>
        <dbReference type="PROSITE" id="PS50102"/>
    </source>
</evidence>
<dbReference type="Gene3D" id="3.30.70.330">
    <property type="match status" value="1"/>
</dbReference>
<feature type="domain" description="RRM" evidence="2">
    <location>
        <begin position="2"/>
        <end position="80"/>
    </location>
</feature>
<reference evidence="3" key="2">
    <citation type="submission" date="2020-09" db="EMBL/GenBank/DDBJ databases">
        <authorList>
            <person name="Sun Q."/>
            <person name="Sedlacek I."/>
        </authorList>
    </citation>
    <scope>NUCLEOTIDE SEQUENCE</scope>
    <source>
        <strain evidence="3">CCM 8711</strain>
    </source>
</reference>
<dbReference type="InterPro" id="IPR000504">
    <property type="entry name" value="RRM_dom"/>
</dbReference>
<reference evidence="3" key="1">
    <citation type="journal article" date="2014" name="Int. J. Syst. Evol. Microbiol.">
        <title>Complete genome sequence of Corynebacterium casei LMG S-19264T (=DSM 44701T), isolated from a smear-ripened cheese.</title>
        <authorList>
            <consortium name="US DOE Joint Genome Institute (JGI-PGF)"/>
            <person name="Walter F."/>
            <person name="Albersmeier A."/>
            <person name="Kalinowski J."/>
            <person name="Ruckert C."/>
        </authorList>
    </citation>
    <scope>NUCLEOTIDE SEQUENCE</scope>
    <source>
        <strain evidence="3">CCM 8711</strain>
    </source>
</reference>
<dbReference type="InterPro" id="IPR035979">
    <property type="entry name" value="RBD_domain_sf"/>
</dbReference>
<comment type="caution">
    <text evidence="3">The sequence shown here is derived from an EMBL/GenBank/DDBJ whole genome shotgun (WGS) entry which is preliminary data.</text>
</comment>
<keyword evidence="1" id="KW-0694">RNA-binding</keyword>
<dbReference type="PANTHER" id="PTHR48025:SF1">
    <property type="entry name" value="RRM DOMAIN-CONTAINING PROTEIN"/>
    <property type="match status" value="1"/>
</dbReference>
<dbReference type="InterPro" id="IPR050502">
    <property type="entry name" value="Euk_RNA-bind_prot"/>
</dbReference>
<dbReference type="Pfam" id="PF00076">
    <property type="entry name" value="RRM_1"/>
    <property type="match status" value="1"/>
</dbReference>
<organism evidence="3 4">
    <name type="scientific">Mucilaginibacter galii</name>
    <dbReference type="NCBI Taxonomy" id="2005073"/>
    <lineage>
        <taxon>Bacteria</taxon>
        <taxon>Pseudomonadati</taxon>
        <taxon>Bacteroidota</taxon>
        <taxon>Sphingobacteriia</taxon>
        <taxon>Sphingobacteriales</taxon>
        <taxon>Sphingobacteriaceae</taxon>
        <taxon>Mucilaginibacter</taxon>
    </lineage>
</organism>
<sequence length="116" mass="13232">MVKLFVVGFPRDMSEISLDQLFSKEAMIRRVTIIRDIQTGISKGYAFVETVDQIGAERAIRALHGTRIGDRTMSVRIAEEKTPQSARVQNVIETNQIKSETEKKIIGKRPRKARKF</sequence>
<dbReference type="InterPro" id="IPR012677">
    <property type="entry name" value="Nucleotide-bd_a/b_plait_sf"/>
</dbReference>
<name>A0A917JBJ5_9SPHI</name>
<dbReference type="SUPFAM" id="SSF54928">
    <property type="entry name" value="RNA-binding domain, RBD"/>
    <property type="match status" value="1"/>
</dbReference>
<keyword evidence="4" id="KW-1185">Reference proteome</keyword>
<dbReference type="Proteomes" id="UP000662074">
    <property type="component" value="Unassembled WGS sequence"/>
</dbReference>
<dbReference type="RefSeq" id="WP_188418801.1">
    <property type="nucleotide sequence ID" value="NZ_BMDO01000016.1"/>
</dbReference>
<evidence type="ECO:0000313" key="4">
    <source>
        <dbReference type="Proteomes" id="UP000662074"/>
    </source>
</evidence>
<evidence type="ECO:0000256" key="1">
    <source>
        <dbReference type="ARBA" id="ARBA00022884"/>
    </source>
</evidence>
<protein>
    <recommendedName>
        <fullName evidence="2">RRM domain-containing protein</fullName>
    </recommendedName>
</protein>